<dbReference type="Proteomes" id="UP000008556">
    <property type="component" value="Chromosome"/>
</dbReference>
<organism evidence="1 2">
    <name type="scientific">Salmonella paratyphi B (strain ATCC BAA-1250 / SPB7)</name>
    <dbReference type="NCBI Taxonomy" id="1016998"/>
    <lineage>
        <taxon>Bacteria</taxon>
        <taxon>Pseudomonadati</taxon>
        <taxon>Pseudomonadota</taxon>
        <taxon>Gammaproteobacteria</taxon>
        <taxon>Enterobacterales</taxon>
        <taxon>Enterobacteriaceae</taxon>
        <taxon>Salmonella</taxon>
    </lineage>
</organism>
<evidence type="ECO:0000313" key="2">
    <source>
        <dbReference type="Proteomes" id="UP000008556"/>
    </source>
</evidence>
<name>A0A6C6Z9M5_SALPB</name>
<proteinExistence type="predicted"/>
<accession>A0A6C6Z9M5</accession>
<reference evidence="1 2" key="1">
    <citation type="submission" date="2007-11" db="EMBL/GenBank/DDBJ databases">
        <authorList>
            <consortium name="The Salmonella enterica serovar Paratyphi B Genome Sequencing Project"/>
            <person name="McClelland M."/>
            <person name="Sanderson E.K."/>
            <person name="Porwollik S."/>
            <person name="Spieth J."/>
            <person name="Clifton W.S."/>
            <person name="Fulton R."/>
            <person name="Cordes M."/>
            <person name="Wollam A."/>
            <person name="Shah N."/>
            <person name="Pepin K."/>
            <person name="Bhonagiri V."/>
            <person name="Nash W."/>
            <person name="Johnson M."/>
            <person name="Thiruvilangam P."/>
            <person name="Wilson R."/>
        </authorList>
    </citation>
    <scope>NUCLEOTIDE SEQUENCE [LARGE SCALE GENOMIC DNA]</scope>
    <source>
        <strain evidence="2">ATCC BAA-1250 / SPB7</strain>
    </source>
</reference>
<sequence length="39" mass="4646">MVIVLQPERYSVNALFAFQNGKIKRSVFRRITDAFLLRF</sequence>
<protein>
    <submittedName>
        <fullName evidence="1">Uncharacterized protein</fullName>
    </submittedName>
</protein>
<evidence type="ECO:0000313" key="1">
    <source>
        <dbReference type="EMBL" id="ABX70850.1"/>
    </source>
</evidence>
<gene>
    <name evidence="1" type="ordered locus">SPAB_05581</name>
</gene>
<dbReference type="EMBL" id="CP000886">
    <property type="protein sequence ID" value="ABX70850.1"/>
    <property type="molecule type" value="Genomic_DNA"/>
</dbReference>
<dbReference type="AlphaFoldDB" id="A0A6C6Z9M5"/>
<dbReference type="KEGG" id="spq:SPAB_05581"/>